<dbReference type="Proteomes" id="UP001163603">
    <property type="component" value="Chromosome 10"/>
</dbReference>
<evidence type="ECO:0000313" key="2">
    <source>
        <dbReference type="Proteomes" id="UP001163603"/>
    </source>
</evidence>
<comment type="caution">
    <text evidence="1">The sequence shown here is derived from an EMBL/GenBank/DDBJ whole genome shotgun (WGS) entry which is preliminary data.</text>
</comment>
<name>A0ACC0XYX6_9ROSI</name>
<gene>
    <name evidence="1" type="ORF">Pint_08276</name>
</gene>
<reference evidence="2" key="1">
    <citation type="journal article" date="2023" name="G3 (Bethesda)">
        <title>Genome assembly and association tests identify interacting loci associated with vigor, precocity, and sex in interspecific pistachio rootstocks.</title>
        <authorList>
            <person name="Palmer W."/>
            <person name="Jacygrad E."/>
            <person name="Sagayaradj S."/>
            <person name="Cavanaugh K."/>
            <person name="Han R."/>
            <person name="Bertier L."/>
            <person name="Beede B."/>
            <person name="Kafkas S."/>
            <person name="Golino D."/>
            <person name="Preece J."/>
            <person name="Michelmore R."/>
        </authorList>
    </citation>
    <scope>NUCLEOTIDE SEQUENCE [LARGE SCALE GENOMIC DNA]</scope>
</reference>
<proteinExistence type="predicted"/>
<keyword evidence="2" id="KW-1185">Reference proteome</keyword>
<accession>A0ACC0XYX6</accession>
<evidence type="ECO:0000313" key="1">
    <source>
        <dbReference type="EMBL" id="KAJ0025817.1"/>
    </source>
</evidence>
<protein>
    <submittedName>
        <fullName evidence="1">Uncharacterized protein</fullName>
    </submittedName>
</protein>
<dbReference type="EMBL" id="CM047745">
    <property type="protein sequence ID" value="KAJ0025817.1"/>
    <property type="molecule type" value="Genomic_DNA"/>
</dbReference>
<organism evidence="1 2">
    <name type="scientific">Pistacia integerrima</name>
    <dbReference type="NCBI Taxonomy" id="434235"/>
    <lineage>
        <taxon>Eukaryota</taxon>
        <taxon>Viridiplantae</taxon>
        <taxon>Streptophyta</taxon>
        <taxon>Embryophyta</taxon>
        <taxon>Tracheophyta</taxon>
        <taxon>Spermatophyta</taxon>
        <taxon>Magnoliopsida</taxon>
        <taxon>eudicotyledons</taxon>
        <taxon>Gunneridae</taxon>
        <taxon>Pentapetalae</taxon>
        <taxon>rosids</taxon>
        <taxon>malvids</taxon>
        <taxon>Sapindales</taxon>
        <taxon>Anacardiaceae</taxon>
        <taxon>Pistacia</taxon>
    </lineage>
</organism>
<sequence length="535" mass="60616">MAAAKYFPRKLLSFLSKFQFKRQTNPSSLQFWFRKGHATHSMFQKFTSLPHNNIKSEQITSLVFHLEGALLKSSSLFPYFMLVAFEGGGLLRVLILFLLYPLVWLFGEKQIGLNIMVFVSFVGIKSDKFRIGSSVLPKFLLEDVGNEGFNGVMNYGDKRKIAVSEMPRIMVECFVKDYLRVDGVEGRELKVFCGYFLGLMEGKKGNPVVLKEFHGDGKMGGYAIGIGCFEYKAFDDHLFSYCKEIYWVTEAEKRKWEILPRDKYPKPLIFHDGRLAFRPTPLASLFMFMWLPLGIFVSIIRFTSGTLLPLSIVNLVNSSTGFKSTLSISNPSSINSTNYDNKPTGLLYVCNHRTLLDPIYVSIFIMKPVTAVTYSTSRFTEIMSPIKTVGLTRDREKDKEIMEQELSRGDLAVCPEGTTCREPYLLRFSPLFAEMTDEIVPVAIDMQVSMFYGSTASGFKWLDSIYNLLNPFAMYSATILEKLPSSQTCNSGEKSRIEVANYVQNKIGKALGFECTSLTRKDKYMILAGNEGITK</sequence>